<evidence type="ECO:0000256" key="3">
    <source>
        <dbReference type="ARBA" id="ARBA00022691"/>
    </source>
</evidence>
<accession>A0A0N9V8D4</accession>
<dbReference type="Proteomes" id="UP000064939">
    <property type="component" value="Chromosome"/>
</dbReference>
<comment type="pathway">
    <text evidence="5">Cofactor biosynthesis; biotin biosynthesis.</text>
</comment>
<dbReference type="EC" id="2.1.1.197" evidence="5"/>
<dbReference type="PANTHER" id="PTHR13090">
    <property type="entry name" value="ARGININE-HYDROXYLASE NDUFAF5, MITOCHONDRIAL"/>
    <property type="match status" value="1"/>
</dbReference>
<reference evidence="6 7" key="1">
    <citation type="journal article" date="2015" name="Int. J. Syst. Evol. Microbiol.">
        <title>Acinetobacter equi sp. nov. isolated from horse faeces.</title>
        <authorList>
            <person name="Poppel M.T."/>
            <person name="Skiebe E."/>
            <person name="Laue M."/>
            <person name="Bergmann H."/>
            <person name="Ebersberger I."/>
            <person name="Garn T."/>
            <person name="Fruth A."/>
            <person name="Baumgardt S."/>
            <person name="Busse H.J."/>
            <person name="Wilharm G."/>
        </authorList>
    </citation>
    <scope>NUCLEOTIDE SEQUENCE [LARGE SCALE GENOMIC DNA]</scope>
    <source>
        <strain evidence="6 7">114</strain>
    </source>
</reference>
<dbReference type="HAMAP" id="MF_00835">
    <property type="entry name" value="BioC"/>
    <property type="match status" value="1"/>
</dbReference>
<dbReference type="InterPro" id="IPR050602">
    <property type="entry name" value="Malonyl-ACP_OMT"/>
</dbReference>
<dbReference type="AlphaFoldDB" id="A0A0N9V8D4"/>
<dbReference type="GO" id="GO:0009102">
    <property type="term" value="P:biotin biosynthetic process"/>
    <property type="evidence" value="ECO:0007669"/>
    <property type="project" value="UniProtKB-UniRule"/>
</dbReference>
<dbReference type="EMBL" id="CP012808">
    <property type="protein sequence ID" value="ALH95410.1"/>
    <property type="molecule type" value="Genomic_DNA"/>
</dbReference>
<dbReference type="SUPFAM" id="SSF53335">
    <property type="entry name" value="S-adenosyl-L-methionine-dependent methyltransferases"/>
    <property type="match status" value="1"/>
</dbReference>
<dbReference type="UniPathway" id="UPA00078"/>
<dbReference type="PANTHER" id="PTHR13090:SF1">
    <property type="entry name" value="ARGININE-HYDROXYLASE NDUFAF5, MITOCHONDRIAL"/>
    <property type="match status" value="1"/>
</dbReference>
<dbReference type="Pfam" id="PF13489">
    <property type="entry name" value="Methyltransf_23"/>
    <property type="match status" value="1"/>
</dbReference>
<comment type="similarity">
    <text evidence="5">Belongs to the methyltransferase superfamily.</text>
</comment>
<keyword evidence="4 5" id="KW-0093">Biotin biosynthesis</keyword>
<keyword evidence="7" id="KW-1185">Reference proteome</keyword>
<proteinExistence type="inferred from homology"/>
<keyword evidence="3 5" id="KW-0949">S-adenosyl-L-methionine</keyword>
<dbReference type="GO" id="GO:0102130">
    <property type="term" value="F:malonyl-CoA methyltransferase activity"/>
    <property type="evidence" value="ECO:0007669"/>
    <property type="project" value="UniProtKB-EC"/>
</dbReference>
<dbReference type="RefSeq" id="WP_054581302.1">
    <property type="nucleotide sequence ID" value="NZ_CP012808.1"/>
</dbReference>
<dbReference type="OrthoDB" id="9760689at2"/>
<dbReference type="KEGG" id="aei:AOY20_07610"/>
<keyword evidence="1 5" id="KW-0489">Methyltransferase</keyword>
<evidence type="ECO:0000313" key="6">
    <source>
        <dbReference type="EMBL" id="ALH95410.1"/>
    </source>
</evidence>
<gene>
    <name evidence="5" type="primary">bioC</name>
    <name evidence="6" type="ORF">AOY20_07610</name>
</gene>
<dbReference type="CDD" id="cd02440">
    <property type="entry name" value="AdoMet_MTases"/>
    <property type="match status" value="1"/>
</dbReference>
<evidence type="ECO:0000256" key="1">
    <source>
        <dbReference type="ARBA" id="ARBA00022603"/>
    </source>
</evidence>
<name>A0A0N9V8D4_9GAMM</name>
<evidence type="ECO:0000256" key="5">
    <source>
        <dbReference type="HAMAP-Rule" id="MF_00835"/>
    </source>
</evidence>
<comment type="catalytic activity">
    <reaction evidence="5">
        <text>malonyl-[ACP] + S-adenosyl-L-methionine = malonyl-[ACP] methyl ester + S-adenosyl-L-homocysteine</text>
        <dbReference type="Rhea" id="RHEA:17105"/>
        <dbReference type="Rhea" id="RHEA-COMP:9623"/>
        <dbReference type="Rhea" id="RHEA-COMP:9954"/>
        <dbReference type="ChEBI" id="CHEBI:57856"/>
        <dbReference type="ChEBI" id="CHEBI:59789"/>
        <dbReference type="ChEBI" id="CHEBI:78449"/>
        <dbReference type="ChEBI" id="CHEBI:78845"/>
        <dbReference type="EC" id="2.1.1.197"/>
    </reaction>
</comment>
<evidence type="ECO:0000256" key="2">
    <source>
        <dbReference type="ARBA" id="ARBA00022679"/>
    </source>
</evidence>
<dbReference type="STRING" id="1324350.AOY20_07610"/>
<evidence type="ECO:0000256" key="4">
    <source>
        <dbReference type="ARBA" id="ARBA00022756"/>
    </source>
</evidence>
<dbReference type="NCBIfam" id="TIGR02072">
    <property type="entry name" value="BioC"/>
    <property type="match status" value="1"/>
</dbReference>
<dbReference type="Gene3D" id="3.40.50.150">
    <property type="entry name" value="Vaccinia Virus protein VP39"/>
    <property type="match status" value="1"/>
</dbReference>
<organism evidence="6 7">
    <name type="scientific">Acinetobacter equi</name>
    <dbReference type="NCBI Taxonomy" id="1324350"/>
    <lineage>
        <taxon>Bacteria</taxon>
        <taxon>Pseudomonadati</taxon>
        <taxon>Pseudomonadota</taxon>
        <taxon>Gammaproteobacteria</taxon>
        <taxon>Moraxellales</taxon>
        <taxon>Moraxellaceae</taxon>
        <taxon>Acinetobacter</taxon>
    </lineage>
</organism>
<dbReference type="GO" id="GO:0010340">
    <property type="term" value="F:carboxyl-O-methyltransferase activity"/>
    <property type="evidence" value="ECO:0007669"/>
    <property type="project" value="UniProtKB-UniRule"/>
</dbReference>
<evidence type="ECO:0000313" key="7">
    <source>
        <dbReference type="Proteomes" id="UP000064939"/>
    </source>
</evidence>
<comment type="function">
    <text evidence="5">Converts the free carboxyl group of a malonyl-thioester to its methyl ester by transfer of a methyl group from S-adenosyl-L-methionine (SAM). It allows to synthesize pimeloyl-ACP via the fatty acid synthetic pathway.</text>
</comment>
<keyword evidence="2 5" id="KW-0808">Transferase</keyword>
<dbReference type="GO" id="GO:0032259">
    <property type="term" value="P:methylation"/>
    <property type="evidence" value="ECO:0007669"/>
    <property type="project" value="UniProtKB-KW"/>
</dbReference>
<dbReference type="InterPro" id="IPR011814">
    <property type="entry name" value="BioC"/>
</dbReference>
<dbReference type="InterPro" id="IPR029063">
    <property type="entry name" value="SAM-dependent_MTases_sf"/>
</dbReference>
<protein>
    <recommendedName>
        <fullName evidence="5">Malonyl-[acyl-carrier protein] O-methyltransferase</fullName>
        <shortName evidence="5">Malonyl-ACP O-methyltransferase</shortName>
        <ecNumber evidence="5">2.1.1.197</ecNumber>
    </recommendedName>
    <alternativeName>
        <fullName evidence="5">Biotin synthesis protein BioC</fullName>
    </alternativeName>
</protein>
<sequence>MNISINKQKVAQRFAQAQQNYDQHAWVQQKVCQQLSKLIHCYLPHQSFDSVLDIGCGTGQLTQLLMQKLEMDQIYLNDLYPEIQSNFEENENTHFLIGDIETVALNNVFDLVVSSSALQWVRDLEQVIQKIKHHLKMDHLFCFSTFGTQNLEEMKQLTGCGLDYFNIIELRQILEKHGFEILYLAEDLEKIYFRHPKQVLEHLKATGVTATEERFRWTKTTLNQFYEGYEAFAMERQVYMRYPLTYHPIYCIARKVL</sequence>